<evidence type="ECO:0000313" key="2">
    <source>
        <dbReference type="Proteomes" id="UP000515146"/>
    </source>
</evidence>
<gene>
    <name evidence="3" type="primary">LOC113798170</name>
</gene>
<feature type="non-terminal residue" evidence="3">
    <location>
        <position position="1"/>
    </location>
</feature>
<organism evidence="2 3">
    <name type="scientific">Dermatophagoides pteronyssinus</name>
    <name type="common">European house dust mite</name>
    <dbReference type="NCBI Taxonomy" id="6956"/>
    <lineage>
        <taxon>Eukaryota</taxon>
        <taxon>Metazoa</taxon>
        <taxon>Ecdysozoa</taxon>
        <taxon>Arthropoda</taxon>
        <taxon>Chelicerata</taxon>
        <taxon>Arachnida</taxon>
        <taxon>Acari</taxon>
        <taxon>Acariformes</taxon>
        <taxon>Sarcoptiformes</taxon>
        <taxon>Astigmata</taxon>
        <taxon>Psoroptidia</taxon>
        <taxon>Analgoidea</taxon>
        <taxon>Pyroglyphidae</taxon>
        <taxon>Dermatophagoidinae</taxon>
        <taxon>Dermatophagoides</taxon>
    </lineage>
</organism>
<dbReference type="KEGG" id="dpte:113798170"/>
<reference evidence="3" key="1">
    <citation type="submission" date="2025-08" db="UniProtKB">
        <authorList>
            <consortium name="RefSeq"/>
        </authorList>
    </citation>
    <scope>IDENTIFICATION</scope>
    <source>
        <strain evidence="3">Airmid</strain>
    </source>
</reference>
<keyword evidence="1" id="KW-0472">Membrane</keyword>
<keyword evidence="1" id="KW-0812">Transmembrane</keyword>
<dbReference type="Proteomes" id="UP000515146">
    <property type="component" value="Unplaced"/>
</dbReference>
<dbReference type="AlphaFoldDB" id="A0A6P6YGT7"/>
<sequence>FQSIKLYALRIDYHLFDYEQKIIYWSFSTIKRAIFVTLNAWITILFLLCWVLWPHNDYLINIDTIDKIVHSNRNDFIAIELIIVFVLRECLFYHHLFELIKYKSKLTEFFIKYCHYNDNELSFEYRNHLL</sequence>
<feature type="transmembrane region" description="Helical" evidence="1">
    <location>
        <begin position="76"/>
        <end position="96"/>
    </location>
</feature>
<evidence type="ECO:0000313" key="3">
    <source>
        <dbReference type="RefSeq" id="XP_027204462.1"/>
    </source>
</evidence>
<dbReference type="InParanoid" id="A0A6P6YGT7"/>
<proteinExistence type="predicted"/>
<keyword evidence="1" id="KW-1133">Transmembrane helix</keyword>
<feature type="transmembrane region" description="Helical" evidence="1">
    <location>
        <begin position="33"/>
        <end position="53"/>
    </location>
</feature>
<dbReference type="RefSeq" id="XP_027204462.1">
    <property type="nucleotide sequence ID" value="XM_027348661.1"/>
</dbReference>
<feature type="non-terminal residue" evidence="3">
    <location>
        <position position="130"/>
    </location>
</feature>
<name>A0A6P6YGT7_DERPT</name>
<accession>A0A6P6YGT7</accession>
<protein>
    <submittedName>
        <fullName evidence="3">Uncharacterized protein LOC113798170</fullName>
    </submittedName>
</protein>
<keyword evidence="2" id="KW-1185">Reference proteome</keyword>
<evidence type="ECO:0000256" key="1">
    <source>
        <dbReference type="SAM" id="Phobius"/>
    </source>
</evidence>